<dbReference type="OMA" id="INIDNWY"/>
<feature type="transmembrane region" description="Helical" evidence="12">
    <location>
        <begin position="276"/>
        <end position="300"/>
    </location>
</feature>
<dbReference type="GO" id="GO:0005886">
    <property type="term" value="C:plasma membrane"/>
    <property type="evidence" value="ECO:0007669"/>
    <property type="project" value="UniProtKB-SubCell"/>
</dbReference>
<comment type="caution">
    <text evidence="12">Lacks conserved residue(s) required for the propagation of feature annotation.</text>
</comment>
<evidence type="ECO:0000313" key="14">
    <source>
        <dbReference type="Proteomes" id="UP000318571"/>
    </source>
</evidence>
<feature type="transmembrane region" description="Helical" evidence="12">
    <location>
        <begin position="425"/>
        <end position="445"/>
    </location>
</feature>
<evidence type="ECO:0000256" key="4">
    <source>
        <dbReference type="ARBA" id="ARBA00022475"/>
    </source>
</evidence>
<keyword evidence="14" id="KW-1185">Reference proteome</keyword>
<dbReference type="PROSITE" id="PS51013">
    <property type="entry name" value="PANNEXIN"/>
    <property type="match status" value="1"/>
</dbReference>
<comment type="caution">
    <text evidence="13">The sequence shown here is derived from an EMBL/GenBank/DDBJ whole genome shotgun (WGS) entry which is preliminary data.</text>
</comment>
<accession>A0A553N8N9</accession>
<evidence type="ECO:0000256" key="2">
    <source>
        <dbReference type="ARBA" id="ARBA00004651"/>
    </source>
</evidence>
<name>A0A553N8N9_TIGCA</name>
<evidence type="ECO:0000256" key="6">
    <source>
        <dbReference type="ARBA" id="ARBA00022868"/>
    </source>
</evidence>
<keyword evidence="8 12" id="KW-1133">Transmembrane helix</keyword>
<evidence type="ECO:0000256" key="9">
    <source>
        <dbReference type="ARBA" id="ARBA00023065"/>
    </source>
</evidence>
<keyword evidence="3 12" id="KW-0813">Transport</keyword>
<dbReference type="Pfam" id="PF00876">
    <property type="entry name" value="Innexin"/>
    <property type="match status" value="1"/>
</dbReference>
<reference evidence="13 14" key="1">
    <citation type="journal article" date="2018" name="Nat. Ecol. Evol.">
        <title>Genomic signatures of mitonuclear coevolution across populations of Tigriopus californicus.</title>
        <authorList>
            <person name="Barreto F.S."/>
            <person name="Watson E.T."/>
            <person name="Lima T.G."/>
            <person name="Willett C.S."/>
            <person name="Edmands S."/>
            <person name="Li W."/>
            <person name="Burton R.S."/>
        </authorList>
    </citation>
    <scope>NUCLEOTIDE SEQUENCE [LARGE SCALE GENOMIC DNA]</scope>
    <source>
        <strain evidence="13 14">San Diego</strain>
    </source>
</reference>
<keyword evidence="4" id="KW-1003">Cell membrane</keyword>
<dbReference type="InterPro" id="IPR000990">
    <property type="entry name" value="Innexin"/>
</dbReference>
<feature type="transmembrane region" description="Helical" evidence="12">
    <location>
        <begin position="384"/>
        <end position="405"/>
    </location>
</feature>
<keyword evidence="5 12" id="KW-0812">Transmembrane</keyword>
<proteinExistence type="inferred from homology"/>
<keyword evidence="6" id="KW-0303">Gap junction</keyword>
<evidence type="ECO:0000256" key="5">
    <source>
        <dbReference type="ARBA" id="ARBA00022692"/>
    </source>
</evidence>
<dbReference type="GO" id="GO:0005243">
    <property type="term" value="F:gap junction channel activity"/>
    <property type="evidence" value="ECO:0007669"/>
    <property type="project" value="TreeGrafter"/>
</dbReference>
<dbReference type="Proteomes" id="UP000318571">
    <property type="component" value="Chromosome 8"/>
</dbReference>
<evidence type="ECO:0000256" key="11">
    <source>
        <dbReference type="ARBA" id="ARBA00023303"/>
    </source>
</evidence>
<keyword evidence="9 12" id="KW-0406">Ion transport</keyword>
<comment type="subcellular location">
    <subcellularLocation>
        <location evidence="1">Cell junction</location>
        <location evidence="1">Gap junction</location>
    </subcellularLocation>
    <subcellularLocation>
        <location evidence="2 12">Cell membrane</location>
        <topology evidence="2 12">Multi-pass membrane protein</topology>
    </subcellularLocation>
</comment>
<keyword evidence="10 12" id="KW-0472">Membrane</keyword>
<feature type="transmembrane region" description="Helical" evidence="12">
    <location>
        <begin position="26"/>
        <end position="48"/>
    </location>
</feature>
<feature type="transmembrane region" description="Helical" evidence="12">
    <location>
        <begin position="183"/>
        <end position="204"/>
    </location>
</feature>
<dbReference type="STRING" id="6832.A0A553N8N9"/>
<keyword evidence="7" id="KW-0965">Cell junction</keyword>
<dbReference type="GO" id="GO:0005921">
    <property type="term" value="C:gap junction"/>
    <property type="evidence" value="ECO:0007669"/>
    <property type="project" value="UniProtKB-SubCell"/>
</dbReference>
<dbReference type="PANTHER" id="PTHR11893:SF36">
    <property type="entry name" value="INNEXIN-5"/>
    <property type="match status" value="1"/>
</dbReference>
<dbReference type="AlphaFoldDB" id="A0A553N8N9"/>
<dbReference type="PANTHER" id="PTHR11893">
    <property type="entry name" value="INNEXIN"/>
    <property type="match status" value="1"/>
</dbReference>
<comment type="similarity">
    <text evidence="12">Belongs to the pannexin family.</text>
</comment>
<protein>
    <recommendedName>
        <fullName evidence="12">Innexin</fullName>
    </recommendedName>
</protein>
<evidence type="ECO:0000256" key="10">
    <source>
        <dbReference type="ARBA" id="ARBA00023136"/>
    </source>
</evidence>
<organism evidence="13 14">
    <name type="scientific">Tigriopus californicus</name>
    <name type="common">Marine copepod</name>
    <dbReference type="NCBI Taxonomy" id="6832"/>
    <lineage>
        <taxon>Eukaryota</taxon>
        <taxon>Metazoa</taxon>
        <taxon>Ecdysozoa</taxon>
        <taxon>Arthropoda</taxon>
        <taxon>Crustacea</taxon>
        <taxon>Multicrustacea</taxon>
        <taxon>Hexanauplia</taxon>
        <taxon>Copepoda</taxon>
        <taxon>Harpacticoida</taxon>
        <taxon>Harpacticidae</taxon>
        <taxon>Tigriopus</taxon>
    </lineage>
</organism>
<comment type="function">
    <text evidence="12">Structural component of the gap junctions.</text>
</comment>
<sequence>MAHLLSELITYLEFDEINIDNWYFKLYYKGCVVCFFAGSLVGVLSQYFGQPISCDFRTVHSDMATDYCWIHGSSYIPPEYQPHMKCIVDLQGVTGEDDAPDTSYYQWVVFMQAFQACMFRFPYNLWKFFEGGLIRSFGTDGQAAIMIRASDASRNVDGVVIERVSGRFVNYFKSILHQNQWYFVKYVFCEWLNFGFVFINFWVIDLFLDGKFRYYGVEAVQYSLLSPAEQRVSSNPYCAIFPTEVSCTIPNIGAAGGEQHHNSFCVLAQNIINEKIYFVIWFYLAFLLVVSVGFTVYRICSIFFEPLRFWILFVKIRNDYDDDISEALESVLSRCYIGDWFVLHQLNKNVVVYTTTNLGGCFSAKMASEQASHGQFTKAEIRWLIWYGSVSALVHCFIAAIDAGAGSTLPYIARNVNSDTATLSLQWSVNGAAWMLGSILSSALFKSFIRAPRSKGIEGLPHRNIKFPLNFMKNNYQ</sequence>
<keyword evidence="11 12" id="KW-0407">Ion channel</keyword>
<dbReference type="GO" id="GO:0034220">
    <property type="term" value="P:monoatomic ion transmembrane transport"/>
    <property type="evidence" value="ECO:0007669"/>
    <property type="project" value="UniProtKB-KW"/>
</dbReference>
<gene>
    <name evidence="12" type="primary">inx</name>
    <name evidence="13" type="ORF">TCAL_03670</name>
</gene>
<dbReference type="EMBL" id="VCGU01000459">
    <property type="protein sequence ID" value="TRY61749.1"/>
    <property type="molecule type" value="Genomic_DNA"/>
</dbReference>
<evidence type="ECO:0000256" key="8">
    <source>
        <dbReference type="ARBA" id="ARBA00022989"/>
    </source>
</evidence>
<evidence type="ECO:0000256" key="3">
    <source>
        <dbReference type="ARBA" id="ARBA00022448"/>
    </source>
</evidence>
<evidence type="ECO:0000256" key="12">
    <source>
        <dbReference type="RuleBase" id="RU010713"/>
    </source>
</evidence>
<evidence type="ECO:0000256" key="7">
    <source>
        <dbReference type="ARBA" id="ARBA00022949"/>
    </source>
</evidence>
<evidence type="ECO:0000256" key="1">
    <source>
        <dbReference type="ARBA" id="ARBA00004610"/>
    </source>
</evidence>
<dbReference type="PRINTS" id="PR01262">
    <property type="entry name" value="INNEXIN"/>
</dbReference>
<evidence type="ECO:0000313" key="13">
    <source>
        <dbReference type="EMBL" id="TRY61749.1"/>
    </source>
</evidence>